<dbReference type="Proteomes" id="UP000295310">
    <property type="component" value="Unassembled WGS sequence"/>
</dbReference>
<comment type="caution">
    <text evidence="1">The sequence shown here is derived from an EMBL/GenBank/DDBJ whole genome shotgun (WGS) entry which is preliminary data.</text>
</comment>
<reference evidence="1 2" key="1">
    <citation type="submission" date="2019-01" db="EMBL/GenBank/DDBJ databases">
        <title>Draft genome sequences of the type strains of six Macrococcus species.</title>
        <authorList>
            <person name="Mazhar S."/>
            <person name="Altermann E."/>
            <person name="Hill C."/>
            <person name="Mcauliffe O."/>
        </authorList>
    </citation>
    <scope>NUCLEOTIDE SEQUENCE [LARGE SCALE GENOMIC DNA]</scope>
    <source>
        <strain evidence="1 2">CCM4811</strain>
    </source>
</reference>
<dbReference type="Pfam" id="PF14044">
    <property type="entry name" value="NETI"/>
    <property type="match status" value="1"/>
</dbReference>
<dbReference type="InterPro" id="IPR025930">
    <property type="entry name" value="NETI"/>
</dbReference>
<dbReference type="AlphaFoldDB" id="A0A4R6BEN9"/>
<dbReference type="OrthoDB" id="2354098at2"/>
<proteinExistence type="predicted"/>
<gene>
    <name evidence="1" type="ORF">ERX27_03910</name>
</gene>
<protein>
    <submittedName>
        <fullName evidence="1">NETI motif-containing protein</fullName>
    </submittedName>
</protein>
<dbReference type="RefSeq" id="WP_133431530.1">
    <property type="nucleotide sequence ID" value="NZ_CP092172.1"/>
</dbReference>
<organism evidence="1 2">
    <name type="scientific">Macrococcus brunensis</name>
    <dbReference type="NCBI Taxonomy" id="198483"/>
    <lineage>
        <taxon>Bacteria</taxon>
        <taxon>Bacillati</taxon>
        <taxon>Bacillota</taxon>
        <taxon>Bacilli</taxon>
        <taxon>Bacillales</taxon>
        <taxon>Staphylococcaceae</taxon>
        <taxon>Macrococcus</taxon>
    </lineage>
</organism>
<name>A0A4R6BEN9_9STAP</name>
<evidence type="ECO:0000313" key="1">
    <source>
        <dbReference type="EMBL" id="TDL98291.1"/>
    </source>
</evidence>
<accession>A0A4R6BEN9</accession>
<keyword evidence="2" id="KW-1185">Reference proteome</keyword>
<evidence type="ECO:0000313" key="2">
    <source>
        <dbReference type="Proteomes" id="UP000295310"/>
    </source>
</evidence>
<dbReference type="EMBL" id="SCWA01000005">
    <property type="protein sequence ID" value="TDL98291.1"/>
    <property type="molecule type" value="Genomic_DNA"/>
</dbReference>
<sequence length="56" mass="6552">MKFEVAENETIAECLARMKKEGFTPVKRMEKPIFHETDKGIEVLRQQIIFVGKKID</sequence>